<evidence type="ECO:0000256" key="1">
    <source>
        <dbReference type="SAM" id="Phobius"/>
    </source>
</evidence>
<proteinExistence type="predicted"/>
<evidence type="ECO:0000313" key="2">
    <source>
        <dbReference type="EMBL" id="OAG75632.1"/>
    </source>
</evidence>
<sequence>MYGTLGLWYEPCAKEETDQNGKVFSPCAEIHVNLWRDVAYKFNFFDFGMLIENIENLDKIFLYIPTLVKKEQICDLGKSLKEGDTLNAVFNDVYNINKEFDGYFLVSKAGSSNIGKKIIYEINVDNCIELSEVSIGGGSRGTILSISCKFIKFMKESDVKDHNNIKKYIRLRIFLDKNSKNIFTSDDKSSDIGFSISQNLTEVTEFRFNERRSYPPDVLKRSFSGKQFNIKSIYYFLIRNKGYTLKSQHQNFKKIRFLEPGIWDIYASCGNTKRKILRLNQSMMIYQWRMSAVEGSDGIEDFTAYASFERSRLKFISYIVVLLAFGGVGGAVLNILVDYMKIYMHSTGFKEGVLTLWNSSSDQTVADLVRDIRYNSLSFLILMIAAFFSDNFFSCKKVRIELMGEVSN</sequence>
<dbReference type="AlphaFoldDB" id="A0A177G5T7"/>
<keyword evidence="1" id="KW-1133">Transmembrane helix</keyword>
<organism evidence="2 3">
    <name type="scientific">Acetobacter malorum</name>
    <dbReference type="NCBI Taxonomy" id="178901"/>
    <lineage>
        <taxon>Bacteria</taxon>
        <taxon>Pseudomonadati</taxon>
        <taxon>Pseudomonadota</taxon>
        <taxon>Alphaproteobacteria</taxon>
        <taxon>Acetobacterales</taxon>
        <taxon>Acetobacteraceae</taxon>
        <taxon>Acetobacter</taxon>
    </lineage>
</organism>
<feature type="transmembrane region" description="Helical" evidence="1">
    <location>
        <begin position="315"/>
        <end position="337"/>
    </location>
</feature>
<accession>A0A177G5T7</accession>
<evidence type="ECO:0000313" key="3">
    <source>
        <dbReference type="Proteomes" id="UP000077349"/>
    </source>
</evidence>
<protein>
    <submittedName>
        <fullName evidence="2">Uncharacterized protein</fullName>
    </submittedName>
</protein>
<reference evidence="2 3" key="1">
    <citation type="submission" date="2016-03" db="EMBL/GenBank/DDBJ databases">
        <title>Draft genome sequence of Acetobacter malorum CECT 7742, a strain isolated from strawberry vinegar.</title>
        <authorList>
            <person name="Sainz F."/>
            <person name="Mas A."/>
            <person name="Torija M.J."/>
        </authorList>
    </citation>
    <scope>NUCLEOTIDE SEQUENCE [LARGE SCALE GENOMIC DNA]</scope>
    <source>
        <strain evidence="2 3">CECT 7742</strain>
    </source>
</reference>
<dbReference type="PATRIC" id="fig|178901.16.peg.3396"/>
<feature type="transmembrane region" description="Helical" evidence="1">
    <location>
        <begin position="374"/>
        <end position="393"/>
    </location>
</feature>
<keyword evidence="1" id="KW-0472">Membrane</keyword>
<keyword evidence="1" id="KW-0812">Transmembrane</keyword>
<dbReference type="Proteomes" id="UP000077349">
    <property type="component" value="Unassembled WGS sequence"/>
</dbReference>
<comment type="caution">
    <text evidence="2">The sequence shown here is derived from an EMBL/GenBank/DDBJ whole genome shotgun (WGS) entry which is preliminary data.</text>
</comment>
<gene>
    <name evidence="2" type="ORF">Amal_03185</name>
</gene>
<dbReference type="EMBL" id="LVHD01000030">
    <property type="protein sequence ID" value="OAG75632.1"/>
    <property type="molecule type" value="Genomic_DNA"/>
</dbReference>
<name>A0A177G5T7_9PROT</name>